<organism evidence="4 5">
    <name type="scientific">Alteromonas sediminis</name>
    <dbReference type="NCBI Taxonomy" id="2259342"/>
    <lineage>
        <taxon>Bacteria</taxon>
        <taxon>Pseudomonadati</taxon>
        <taxon>Pseudomonadota</taxon>
        <taxon>Gammaproteobacteria</taxon>
        <taxon>Alteromonadales</taxon>
        <taxon>Alteromonadaceae</taxon>
        <taxon>Alteromonas/Salinimonas group</taxon>
        <taxon>Alteromonas</taxon>
    </lineage>
</organism>
<dbReference type="GO" id="GO:0006351">
    <property type="term" value="P:DNA-templated transcription"/>
    <property type="evidence" value="ECO:0007669"/>
    <property type="project" value="TreeGrafter"/>
</dbReference>
<proteinExistence type="inferred from homology"/>
<evidence type="ECO:0000256" key="1">
    <source>
        <dbReference type="ARBA" id="ARBA00005578"/>
    </source>
</evidence>
<comment type="caution">
    <text evidence="4">The sequence shown here is derived from an EMBL/GenBank/DDBJ whole genome shotgun (WGS) entry which is preliminary data.</text>
</comment>
<evidence type="ECO:0000256" key="3">
    <source>
        <dbReference type="RuleBase" id="RU003860"/>
    </source>
</evidence>
<evidence type="ECO:0000256" key="2">
    <source>
        <dbReference type="ARBA" id="ARBA00074073"/>
    </source>
</evidence>
<keyword evidence="5" id="KW-1185">Reference proteome</keyword>
<evidence type="ECO:0000313" key="4">
    <source>
        <dbReference type="EMBL" id="RPJ65994.1"/>
    </source>
</evidence>
<dbReference type="Proteomes" id="UP000275281">
    <property type="component" value="Unassembled WGS sequence"/>
</dbReference>
<dbReference type="EMBL" id="RPOK01000004">
    <property type="protein sequence ID" value="RPJ65994.1"/>
    <property type="molecule type" value="Genomic_DNA"/>
</dbReference>
<name>A0A3N5Z662_9ALTE</name>
<dbReference type="Gene3D" id="3.30.300.90">
    <property type="entry name" value="BolA-like"/>
    <property type="match status" value="1"/>
</dbReference>
<dbReference type="InterPro" id="IPR050961">
    <property type="entry name" value="BolA/IbaG_stress_morph_reg"/>
</dbReference>
<dbReference type="InterPro" id="IPR036065">
    <property type="entry name" value="BolA-like_sf"/>
</dbReference>
<dbReference type="PANTHER" id="PTHR46229:SF2">
    <property type="entry name" value="BOLA-LIKE PROTEIN 1"/>
    <property type="match status" value="1"/>
</dbReference>
<reference evidence="4 5" key="1">
    <citation type="submission" date="2018-11" db="EMBL/GenBank/DDBJ databases">
        <authorList>
            <person name="Ye M.-Q."/>
            <person name="Du Z.-J."/>
        </authorList>
    </citation>
    <scope>NUCLEOTIDE SEQUENCE [LARGE SCALE GENOMIC DNA]</scope>
    <source>
        <strain evidence="4 5">U0105</strain>
    </source>
</reference>
<gene>
    <name evidence="4" type="ORF">DRW07_14400</name>
</gene>
<dbReference type="FunFam" id="3.30.300.90:FF:000001">
    <property type="entry name" value="Transcriptional regulator BolA"/>
    <property type="match status" value="1"/>
</dbReference>
<accession>A0A3N5Z662</accession>
<dbReference type="PIRSF" id="PIRSF003113">
    <property type="entry name" value="BolA"/>
    <property type="match status" value="1"/>
</dbReference>
<dbReference type="GO" id="GO:0005829">
    <property type="term" value="C:cytosol"/>
    <property type="evidence" value="ECO:0007669"/>
    <property type="project" value="TreeGrafter"/>
</dbReference>
<dbReference type="GO" id="GO:1990229">
    <property type="term" value="C:iron-sulfur cluster assembly complex"/>
    <property type="evidence" value="ECO:0007669"/>
    <property type="project" value="UniProtKB-ARBA"/>
</dbReference>
<dbReference type="Pfam" id="PF01722">
    <property type="entry name" value="BolA"/>
    <property type="match status" value="1"/>
</dbReference>
<dbReference type="PANTHER" id="PTHR46229">
    <property type="entry name" value="BOLA TRANSCRIPTION REGULATOR"/>
    <property type="match status" value="1"/>
</dbReference>
<comment type="similarity">
    <text evidence="1 3">Belongs to the BolA/IbaG family.</text>
</comment>
<dbReference type="InterPro" id="IPR002634">
    <property type="entry name" value="BolA"/>
</dbReference>
<dbReference type="RefSeq" id="WP_124028625.1">
    <property type="nucleotide sequence ID" value="NZ_JBHRSN010000007.1"/>
</dbReference>
<dbReference type="SUPFAM" id="SSF82657">
    <property type="entry name" value="BolA-like"/>
    <property type="match status" value="1"/>
</dbReference>
<dbReference type="AlphaFoldDB" id="A0A3N5Z662"/>
<sequence>MTNIHEFITTTLNTALQPVHLQVVDESYQHNVPEGAQSHFNVTIVSSHFDGKRLIQRHRMVNELLAEALQGPVHALALHTFTLDEWEKRGGQVQPSPACLGGSKLD</sequence>
<dbReference type="OrthoDB" id="9801469at2"/>
<evidence type="ECO:0000313" key="5">
    <source>
        <dbReference type="Proteomes" id="UP000275281"/>
    </source>
</evidence>
<protein>
    <recommendedName>
        <fullName evidence="2">DNA-binding transcriptional regulator BolA</fullName>
    </recommendedName>
</protein>